<accession>A0A0G0ARC0</accession>
<protein>
    <recommendedName>
        <fullName evidence="3">Four helix bundle protein</fullName>
    </recommendedName>
</protein>
<evidence type="ECO:0008006" key="3">
    <source>
        <dbReference type="Google" id="ProtNLM"/>
    </source>
</evidence>
<proteinExistence type="predicted"/>
<dbReference type="Gene3D" id="1.20.1440.60">
    <property type="entry name" value="23S rRNA-intervening sequence"/>
    <property type="match status" value="1"/>
</dbReference>
<sequence>MPRLSRYTLGVKIDNLFLEILEITLIAKYTKHNEKLSFLQEISRKLDNLKFFVTLLKEAQGLDASKYGQLAPKLVNSGKMLGKWIQNLQQQTPAN</sequence>
<gene>
    <name evidence="1" type="ORF">UR53_C0002G0028</name>
</gene>
<evidence type="ECO:0000313" key="2">
    <source>
        <dbReference type="Proteomes" id="UP000034927"/>
    </source>
</evidence>
<comment type="caution">
    <text evidence="1">The sequence shown here is derived from an EMBL/GenBank/DDBJ whole genome shotgun (WGS) entry which is preliminary data.</text>
</comment>
<dbReference type="CDD" id="cd16376">
    <property type="entry name" value="Avd_like"/>
    <property type="match status" value="1"/>
</dbReference>
<name>A0A0G0ARC0_9BACT</name>
<organism evidence="1 2">
    <name type="scientific">Candidatus Magasanikbacteria bacterium GW2011_GWC2_34_16</name>
    <dbReference type="NCBI Taxonomy" id="1619045"/>
    <lineage>
        <taxon>Bacteria</taxon>
        <taxon>Candidatus Magasanikiibacteriota</taxon>
    </lineage>
</organism>
<evidence type="ECO:0000313" key="1">
    <source>
        <dbReference type="EMBL" id="KKP59414.1"/>
    </source>
</evidence>
<reference evidence="1 2" key="1">
    <citation type="journal article" date="2015" name="Nature">
        <title>rRNA introns, odd ribosomes, and small enigmatic genomes across a large radiation of phyla.</title>
        <authorList>
            <person name="Brown C.T."/>
            <person name="Hug L.A."/>
            <person name="Thomas B.C."/>
            <person name="Sharon I."/>
            <person name="Castelle C.J."/>
            <person name="Singh A."/>
            <person name="Wilkins M.J."/>
            <person name="Williams K.H."/>
            <person name="Banfield J.F."/>
        </authorList>
    </citation>
    <scope>NUCLEOTIDE SEQUENCE [LARGE SCALE GENOMIC DNA]</scope>
</reference>
<dbReference type="InterPro" id="IPR055360">
    <property type="entry name" value="bAvd"/>
</dbReference>
<dbReference type="InterPro" id="IPR036583">
    <property type="entry name" value="23S_rRNA_IVS_sf"/>
</dbReference>
<dbReference type="Proteomes" id="UP000034927">
    <property type="component" value="Unassembled WGS sequence"/>
</dbReference>
<dbReference type="EMBL" id="LBPO01000002">
    <property type="protein sequence ID" value="KKP59414.1"/>
    <property type="molecule type" value="Genomic_DNA"/>
</dbReference>
<dbReference type="AlphaFoldDB" id="A0A0G0ARC0"/>